<dbReference type="PRINTS" id="PR00313">
    <property type="entry name" value="CABNDNGRPT"/>
</dbReference>
<organism evidence="3 4">
    <name type="scientific">Aerosakkonema funiforme FACHB-1375</name>
    <dbReference type="NCBI Taxonomy" id="2949571"/>
    <lineage>
        <taxon>Bacteria</taxon>
        <taxon>Bacillati</taxon>
        <taxon>Cyanobacteriota</taxon>
        <taxon>Cyanophyceae</taxon>
        <taxon>Oscillatoriophycideae</taxon>
        <taxon>Aerosakkonematales</taxon>
        <taxon>Aerosakkonemataceae</taxon>
        <taxon>Aerosakkonema</taxon>
    </lineage>
</organism>
<name>A0A926VKH6_9CYAN</name>
<dbReference type="InterPro" id="IPR050557">
    <property type="entry name" value="RTX_toxin/Mannuronan_C5-epim"/>
</dbReference>
<dbReference type="AlphaFoldDB" id="A0A926VKH6"/>
<evidence type="ECO:0000256" key="1">
    <source>
        <dbReference type="ARBA" id="ARBA00004613"/>
    </source>
</evidence>
<accession>A0A926VKH6</accession>
<dbReference type="InterPro" id="IPR001343">
    <property type="entry name" value="Hemolysn_Ca-bd"/>
</dbReference>
<comment type="subcellular location">
    <subcellularLocation>
        <location evidence="1">Secreted</location>
    </subcellularLocation>
</comment>
<comment type="caution">
    <text evidence="3">The sequence shown here is derived from an EMBL/GenBank/DDBJ whole genome shotgun (WGS) entry which is preliminary data.</text>
</comment>
<dbReference type="InterPro" id="IPR011049">
    <property type="entry name" value="Serralysin-like_metalloprot_C"/>
</dbReference>
<dbReference type="GO" id="GO:0005576">
    <property type="term" value="C:extracellular region"/>
    <property type="evidence" value="ECO:0007669"/>
    <property type="project" value="UniProtKB-SubCell"/>
</dbReference>
<dbReference type="PANTHER" id="PTHR38340">
    <property type="entry name" value="S-LAYER PROTEIN"/>
    <property type="match status" value="1"/>
</dbReference>
<reference evidence="3" key="1">
    <citation type="journal article" date="2015" name="ISME J.">
        <title>Draft Genome Sequence of Streptomyces incarnatus NRRL8089, which Produces the Nucleoside Antibiotic Sinefungin.</title>
        <authorList>
            <person name="Oshima K."/>
            <person name="Hattori M."/>
            <person name="Shimizu H."/>
            <person name="Fukuda K."/>
            <person name="Nemoto M."/>
            <person name="Inagaki K."/>
            <person name="Tamura T."/>
        </authorList>
    </citation>
    <scope>NUCLEOTIDE SEQUENCE</scope>
    <source>
        <strain evidence="3">FACHB-1375</strain>
    </source>
</reference>
<dbReference type="Pfam" id="PF00353">
    <property type="entry name" value="HemolysinCabind"/>
    <property type="match status" value="3"/>
</dbReference>
<proteinExistence type="predicted"/>
<evidence type="ECO:0000256" key="2">
    <source>
        <dbReference type="ARBA" id="ARBA00022525"/>
    </source>
</evidence>
<dbReference type="PANTHER" id="PTHR38340:SF1">
    <property type="entry name" value="S-LAYER PROTEIN"/>
    <property type="match status" value="1"/>
</dbReference>
<gene>
    <name evidence="3" type="ORF">H6G03_31215</name>
</gene>
<sequence>MTDYSETGNKNSIAFLIENLLDLLNLDDDIVYGGDSNDSIFGGSGNDLLYGQDGDDNIYGETDSDTVYGGNGNDWLEGGDSNDYLYGENGDDIIFGGNNDDFIDGGYGNNYLFGEAGNDSIYGGNGFDYLDGGDGDDILSGDADDDLIYGQAGNDILTGGSGYDRFLYATGAPSIVVELGIDTITDFTPGEDKIVLDKSMFLNLTSIPGIGFSNPEEFAVVGSDVEAATSSGLIVYSIATGNLFYNENGNLEGLRTGDINVNPFAWLTENPIISATDFEIQVLDA</sequence>
<reference evidence="3" key="2">
    <citation type="submission" date="2020-08" db="EMBL/GenBank/DDBJ databases">
        <authorList>
            <person name="Chen M."/>
            <person name="Teng W."/>
            <person name="Zhao L."/>
            <person name="Hu C."/>
            <person name="Zhou Y."/>
            <person name="Han B."/>
            <person name="Song L."/>
            <person name="Shu W."/>
        </authorList>
    </citation>
    <scope>NUCLEOTIDE SEQUENCE</scope>
    <source>
        <strain evidence="3">FACHB-1375</strain>
    </source>
</reference>
<dbReference type="SUPFAM" id="SSF51120">
    <property type="entry name" value="beta-Roll"/>
    <property type="match status" value="1"/>
</dbReference>
<evidence type="ECO:0000313" key="4">
    <source>
        <dbReference type="Proteomes" id="UP000641646"/>
    </source>
</evidence>
<dbReference type="InterPro" id="IPR018511">
    <property type="entry name" value="Hemolysin-typ_Ca-bd_CS"/>
</dbReference>
<dbReference type="GO" id="GO:0005509">
    <property type="term" value="F:calcium ion binding"/>
    <property type="evidence" value="ECO:0007669"/>
    <property type="project" value="InterPro"/>
</dbReference>
<dbReference type="Proteomes" id="UP000641646">
    <property type="component" value="Unassembled WGS sequence"/>
</dbReference>
<evidence type="ECO:0000313" key="3">
    <source>
        <dbReference type="EMBL" id="MBD2185491.1"/>
    </source>
</evidence>
<keyword evidence="4" id="KW-1185">Reference proteome</keyword>
<protein>
    <recommendedName>
        <fullName evidence="5">Calcium-binding protein</fullName>
    </recommendedName>
</protein>
<dbReference type="EMBL" id="JACJPW010000124">
    <property type="protein sequence ID" value="MBD2185491.1"/>
    <property type="molecule type" value="Genomic_DNA"/>
</dbReference>
<keyword evidence="2" id="KW-0964">Secreted</keyword>
<dbReference type="Gene3D" id="2.150.10.10">
    <property type="entry name" value="Serralysin-like metalloprotease, C-terminal"/>
    <property type="match status" value="3"/>
</dbReference>
<dbReference type="PROSITE" id="PS00330">
    <property type="entry name" value="HEMOLYSIN_CALCIUM"/>
    <property type="match status" value="1"/>
</dbReference>
<dbReference type="RefSeq" id="WP_190473859.1">
    <property type="nucleotide sequence ID" value="NZ_JACJPW010000124.1"/>
</dbReference>
<evidence type="ECO:0008006" key="5">
    <source>
        <dbReference type="Google" id="ProtNLM"/>
    </source>
</evidence>